<evidence type="ECO:0000313" key="3">
    <source>
        <dbReference type="EMBL" id="RIJ22360.1"/>
    </source>
</evidence>
<accession>A0A399QUA8</accession>
<dbReference type="RefSeq" id="WP_119380278.1">
    <property type="nucleotide sequence ID" value="NZ_QWGB01000007.1"/>
</dbReference>
<dbReference type="OrthoDB" id="9777859at2"/>
<organism evidence="3 4">
    <name type="scientific">Henriciella barbarensis</name>
    <dbReference type="NCBI Taxonomy" id="86342"/>
    <lineage>
        <taxon>Bacteria</taxon>
        <taxon>Pseudomonadati</taxon>
        <taxon>Pseudomonadota</taxon>
        <taxon>Alphaproteobacteria</taxon>
        <taxon>Hyphomonadales</taxon>
        <taxon>Hyphomonadaceae</taxon>
        <taxon>Henriciella</taxon>
    </lineage>
</organism>
<reference evidence="3 4" key="1">
    <citation type="submission" date="2018-08" db="EMBL/GenBank/DDBJ databases">
        <title>Henriciella mobilis sp. nov., isolated from seawater.</title>
        <authorList>
            <person name="Cheng H."/>
            <person name="Wu Y.-H."/>
            <person name="Xu X.-W."/>
            <person name="Guo L.-L."/>
        </authorList>
    </citation>
    <scope>NUCLEOTIDE SEQUENCE [LARGE SCALE GENOMIC DNA]</scope>
    <source>
        <strain evidence="3 4">CCUG66934</strain>
    </source>
</reference>
<dbReference type="SUPFAM" id="SSF75304">
    <property type="entry name" value="Amidase signature (AS) enzymes"/>
    <property type="match status" value="1"/>
</dbReference>
<keyword evidence="4" id="KW-1185">Reference proteome</keyword>
<comment type="caution">
    <text evidence="3">The sequence shown here is derived from an EMBL/GenBank/DDBJ whole genome shotgun (WGS) entry which is preliminary data.</text>
</comment>
<dbReference type="InterPro" id="IPR000120">
    <property type="entry name" value="Amidase"/>
</dbReference>
<evidence type="ECO:0000313" key="4">
    <source>
        <dbReference type="Proteomes" id="UP000265431"/>
    </source>
</evidence>
<dbReference type="Gene3D" id="3.90.1300.10">
    <property type="entry name" value="Amidase signature (AS) domain"/>
    <property type="match status" value="1"/>
</dbReference>
<feature type="domain" description="Amidase" evidence="2">
    <location>
        <begin position="27"/>
        <end position="455"/>
    </location>
</feature>
<dbReference type="Proteomes" id="UP000265431">
    <property type="component" value="Unassembled WGS sequence"/>
</dbReference>
<gene>
    <name evidence="3" type="ORF">D1224_12145</name>
</gene>
<protein>
    <submittedName>
        <fullName evidence="3">Amidase</fullName>
    </submittedName>
</protein>
<dbReference type="AlphaFoldDB" id="A0A399QUA8"/>
<comment type="similarity">
    <text evidence="1">Belongs to the amidase family.</text>
</comment>
<dbReference type="GO" id="GO:0003824">
    <property type="term" value="F:catalytic activity"/>
    <property type="evidence" value="ECO:0007669"/>
    <property type="project" value="InterPro"/>
</dbReference>
<dbReference type="EMBL" id="QWGB01000007">
    <property type="protein sequence ID" value="RIJ22360.1"/>
    <property type="molecule type" value="Genomic_DNA"/>
</dbReference>
<sequence>MTIENYAELDATALAGMVRSGEVSALEVLEEAFARAEAYNPKLNAITYKAYDEARAAASGGQLADGPFRGVPFLIKDIASPVKGWPQTSGSRFLGDDIAPEDGALTKRFRQAGLNLFGKTNTPEFGITGTTEGAFHGPCRNPWNTDYITGGSSGGAAASVAAGVLPMAHASDGLGSIRIPAACCGLFGMKTTRDRNPNSSYDDAAAIGMTVEHVVSRSVRDSAALLDATGYPEPGAPFAYPGKERPYAEEVGAPVGRLRVAFHSETPSGRPVAPEIRAALEETAKLLEALGHDVEERGLGVDYRRLYLAQRAVSGSNFAATVDGLIEAKGREPEADEMEALTWRNYRGSKGLTGSQAMAGWATLRKMSREILSLHETYDVILSPVLAEGVPKIGEVDPVNMAPRDVDKRQAEVFPFTPPQNFTGQPAMSVPMGLDGNGLPVGMMFAGRYGDEGTLFRLAGQLEEARPWQAVRPPLWG</sequence>
<evidence type="ECO:0000256" key="1">
    <source>
        <dbReference type="ARBA" id="ARBA00009199"/>
    </source>
</evidence>
<proteinExistence type="inferred from homology"/>
<dbReference type="Pfam" id="PF01425">
    <property type="entry name" value="Amidase"/>
    <property type="match status" value="1"/>
</dbReference>
<dbReference type="PANTHER" id="PTHR11895">
    <property type="entry name" value="TRANSAMIDASE"/>
    <property type="match status" value="1"/>
</dbReference>
<dbReference type="InterPro" id="IPR036928">
    <property type="entry name" value="AS_sf"/>
</dbReference>
<name>A0A399QUA8_9PROT</name>
<dbReference type="PANTHER" id="PTHR11895:SF7">
    <property type="entry name" value="GLUTAMYL-TRNA(GLN) AMIDOTRANSFERASE SUBUNIT A, MITOCHONDRIAL"/>
    <property type="match status" value="1"/>
</dbReference>
<evidence type="ECO:0000259" key="2">
    <source>
        <dbReference type="Pfam" id="PF01425"/>
    </source>
</evidence>
<dbReference type="InterPro" id="IPR023631">
    <property type="entry name" value="Amidase_dom"/>
</dbReference>